<sequence>MKSLLTGVVMLMAAPAIAEIHEVEMYSRSENGSMIFEPQYLKIEPGDSVRFLPIQPGHNVQTIGSMTPEGAEKFRSKINEDYTVTFDVSGHYGIKCTPHYAMGMVMLIEVSDAEEIVLPDDLPGKARERFEAILGGLPQ</sequence>
<feature type="binding site" evidence="8">
    <location>
        <position position="99"/>
    </location>
    <ligand>
        <name>Cu cation</name>
        <dbReference type="ChEBI" id="CHEBI:23378"/>
    </ligand>
</feature>
<dbReference type="Gene3D" id="2.60.40.420">
    <property type="entry name" value="Cupredoxins - blue copper proteins"/>
    <property type="match status" value="1"/>
</dbReference>
<feature type="domain" description="Blue (type 1) copper" evidence="10">
    <location>
        <begin position="24"/>
        <end position="110"/>
    </location>
</feature>
<comment type="caution">
    <text evidence="11">The sequence shown here is derived from an EMBL/GenBank/DDBJ whole genome shotgun (WGS) entry which is preliminary data.</text>
</comment>
<evidence type="ECO:0000256" key="1">
    <source>
        <dbReference type="ARBA" id="ARBA00004418"/>
    </source>
</evidence>
<dbReference type="PRINTS" id="PR00156">
    <property type="entry name" value="COPPERBLUE"/>
</dbReference>
<keyword evidence="3 8" id="KW-0479">Metal-binding</keyword>
<dbReference type="EMBL" id="QOKZ01000001">
    <property type="protein sequence ID" value="RMC37256.1"/>
    <property type="molecule type" value="Genomic_DNA"/>
</dbReference>
<evidence type="ECO:0000313" key="11">
    <source>
        <dbReference type="EMBL" id="RMC37256.1"/>
    </source>
</evidence>
<dbReference type="GO" id="GO:0005507">
    <property type="term" value="F:copper ion binding"/>
    <property type="evidence" value="ECO:0007669"/>
    <property type="project" value="UniProtKB-UniRule"/>
</dbReference>
<dbReference type="Proteomes" id="UP000273516">
    <property type="component" value="Unassembled WGS sequence"/>
</dbReference>
<dbReference type="NCBIfam" id="TIGR02375">
    <property type="entry name" value="pseudoazurin"/>
    <property type="match status" value="1"/>
</dbReference>
<evidence type="ECO:0000259" key="10">
    <source>
        <dbReference type="Pfam" id="PF00127"/>
    </source>
</evidence>
<feature type="binding site" evidence="8">
    <location>
        <position position="58"/>
    </location>
    <ligand>
        <name>Cu cation</name>
        <dbReference type="ChEBI" id="CHEBI:23378"/>
    </ligand>
</feature>
<feature type="chain" id="PRO_5017976312" description="Pseudoazurin" evidence="9">
    <location>
        <begin position="19"/>
        <end position="139"/>
    </location>
</feature>
<evidence type="ECO:0000256" key="2">
    <source>
        <dbReference type="ARBA" id="ARBA00022448"/>
    </source>
</evidence>
<dbReference type="InterPro" id="IPR001235">
    <property type="entry name" value="Copper_blue_Plastocyanin"/>
</dbReference>
<evidence type="ECO:0000256" key="4">
    <source>
        <dbReference type="ARBA" id="ARBA00022764"/>
    </source>
</evidence>
<evidence type="ECO:0000256" key="9">
    <source>
        <dbReference type="SAM" id="SignalP"/>
    </source>
</evidence>
<dbReference type="Pfam" id="PF00127">
    <property type="entry name" value="Copper-bind"/>
    <property type="match status" value="1"/>
</dbReference>
<dbReference type="InterPro" id="IPR012745">
    <property type="entry name" value="Pseudoazurin"/>
</dbReference>
<dbReference type="AlphaFoldDB" id="A0A3M0MHQ4"/>
<protein>
    <recommendedName>
        <fullName evidence="7">Pseudoazurin</fullName>
    </recommendedName>
</protein>
<evidence type="ECO:0000256" key="5">
    <source>
        <dbReference type="ARBA" id="ARBA00022982"/>
    </source>
</evidence>
<dbReference type="InterPro" id="IPR000923">
    <property type="entry name" value="BlueCu_1"/>
</dbReference>
<keyword evidence="5" id="KW-0249">Electron transport</keyword>
<reference evidence="11 12" key="1">
    <citation type="submission" date="2018-07" db="EMBL/GenBank/DDBJ databases">
        <authorList>
            <person name="Zhang Y."/>
            <person name="Wang L."/>
            <person name="Ma S."/>
        </authorList>
    </citation>
    <scope>NUCLEOTIDE SEQUENCE [LARGE SCALE GENOMIC DNA]</scope>
    <source>
        <strain evidence="11 12">4-2</strain>
    </source>
</reference>
<dbReference type="InterPro" id="IPR002386">
    <property type="entry name" value="Amicyanin/Pseudoazurin"/>
</dbReference>
<evidence type="ECO:0000256" key="8">
    <source>
        <dbReference type="PIRSR" id="PIRSR602386-1"/>
    </source>
</evidence>
<keyword evidence="9" id="KW-0732">Signal</keyword>
<evidence type="ECO:0000256" key="6">
    <source>
        <dbReference type="ARBA" id="ARBA00023008"/>
    </source>
</evidence>
<dbReference type="GO" id="GO:0009055">
    <property type="term" value="F:electron transfer activity"/>
    <property type="evidence" value="ECO:0007669"/>
    <property type="project" value="InterPro"/>
</dbReference>
<feature type="binding site" evidence="8">
    <location>
        <position position="96"/>
    </location>
    <ligand>
        <name>Cu cation</name>
        <dbReference type="ChEBI" id="CHEBI:23378"/>
    </ligand>
</feature>
<comment type="subcellular location">
    <subcellularLocation>
        <location evidence="1">Periplasm</location>
    </subcellularLocation>
</comment>
<gene>
    <name evidence="11" type="ORF">C9E81_00410</name>
</gene>
<evidence type="ECO:0000256" key="3">
    <source>
        <dbReference type="ARBA" id="ARBA00022723"/>
    </source>
</evidence>
<proteinExistence type="predicted"/>
<keyword evidence="6 8" id="KW-0186">Copper</keyword>
<keyword evidence="4" id="KW-0574">Periplasm</keyword>
<dbReference type="RefSeq" id="WP_122110350.1">
    <property type="nucleotide sequence ID" value="NZ_QOKZ01000001.1"/>
</dbReference>
<dbReference type="OrthoDB" id="7510199at2"/>
<dbReference type="PRINTS" id="PR00155">
    <property type="entry name" value="AMICYANIN"/>
</dbReference>
<evidence type="ECO:0000313" key="12">
    <source>
        <dbReference type="Proteomes" id="UP000273516"/>
    </source>
</evidence>
<dbReference type="InterPro" id="IPR008972">
    <property type="entry name" value="Cupredoxin"/>
</dbReference>
<evidence type="ECO:0000256" key="7">
    <source>
        <dbReference type="NCBIfam" id="TIGR02375"/>
    </source>
</evidence>
<feature type="signal peptide" evidence="9">
    <location>
        <begin position="1"/>
        <end position="18"/>
    </location>
</feature>
<organism evidence="11 12">
    <name type="scientific">Paracoccus alkanivorans</name>
    <dbReference type="NCBI Taxonomy" id="2116655"/>
    <lineage>
        <taxon>Bacteria</taxon>
        <taxon>Pseudomonadati</taxon>
        <taxon>Pseudomonadota</taxon>
        <taxon>Alphaproteobacteria</taxon>
        <taxon>Rhodobacterales</taxon>
        <taxon>Paracoccaceae</taxon>
        <taxon>Paracoccus</taxon>
    </lineage>
</organism>
<comment type="cofactor">
    <cofactor evidence="8">
        <name>Cu cation</name>
        <dbReference type="ChEBI" id="CHEBI:23378"/>
    </cofactor>
    <text evidence="8">Binds 1 copper ion per subunit.</text>
</comment>
<dbReference type="GO" id="GO:0042597">
    <property type="term" value="C:periplasmic space"/>
    <property type="evidence" value="ECO:0007669"/>
    <property type="project" value="UniProtKB-SubCell"/>
</dbReference>
<name>A0A3M0MHQ4_9RHOB</name>
<feature type="binding site" evidence="8">
    <location>
        <position position="104"/>
    </location>
    <ligand>
        <name>Cu cation</name>
        <dbReference type="ChEBI" id="CHEBI:23378"/>
    </ligand>
</feature>
<keyword evidence="2" id="KW-0813">Transport</keyword>
<dbReference type="SUPFAM" id="SSF49503">
    <property type="entry name" value="Cupredoxins"/>
    <property type="match status" value="1"/>
</dbReference>
<keyword evidence="12" id="KW-1185">Reference proteome</keyword>
<accession>A0A3M0MHQ4</accession>
<dbReference type="CDD" id="cd04218">
    <property type="entry name" value="Pseudoazurin"/>
    <property type="match status" value="1"/>
</dbReference>